<proteinExistence type="predicted"/>
<keyword evidence="1" id="KW-1133">Transmembrane helix</keyword>
<organism evidence="2 3">
    <name type="scientific">Hyphobacterium vulgare</name>
    <dbReference type="NCBI Taxonomy" id="1736751"/>
    <lineage>
        <taxon>Bacteria</taxon>
        <taxon>Pseudomonadati</taxon>
        <taxon>Pseudomonadota</taxon>
        <taxon>Alphaproteobacteria</taxon>
        <taxon>Maricaulales</taxon>
        <taxon>Maricaulaceae</taxon>
        <taxon>Hyphobacterium</taxon>
    </lineage>
</organism>
<evidence type="ECO:0000313" key="3">
    <source>
        <dbReference type="Proteomes" id="UP001595379"/>
    </source>
</evidence>
<feature type="transmembrane region" description="Helical" evidence="1">
    <location>
        <begin position="48"/>
        <end position="68"/>
    </location>
</feature>
<dbReference type="InterPro" id="IPR008523">
    <property type="entry name" value="DUF805"/>
</dbReference>
<keyword evidence="1" id="KW-0472">Membrane</keyword>
<feature type="transmembrane region" description="Helical" evidence="1">
    <location>
        <begin position="80"/>
        <end position="105"/>
    </location>
</feature>
<keyword evidence="3" id="KW-1185">Reference proteome</keyword>
<dbReference type="Pfam" id="PF05656">
    <property type="entry name" value="DUF805"/>
    <property type="match status" value="1"/>
</dbReference>
<accession>A0ABV6ZTW5</accession>
<evidence type="ECO:0000313" key="2">
    <source>
        <dbReference type="EMBL" id="MFC2924872.1"/>
    </source>
</evidence>
<feature type="transmembrane region" description="Helical" evidence="1">
    <location>
        <begin position="117"/>
        <end position="143"/>
    </location>
</feature>
<sequence>MDQSKVQGFQDLLLKFEGRIGPNSLWQGAILILAVAIVLQVLTFLLGALGMIFGLLSLALLYPLFCIYAKRFHDAGKPAVWTIAVLAGIWVGAFVLGLLLAPLYMGNAIAAAQSGNIYSFGLTAMLVNIVVAIILHLGAAFVVNQVLKADPGPNAYGEPVADAASPNPLA</sequence>
<comment type="caution">
    <text evidence="2">The sequence shown here is derived from an EMBL/GenBank/DDBJ whole genome shotgun (WGS) entry which is preliminary data.</text>
</comment>
<protein>
    <submittedName>
        <fullName evidence="2">DUF805 domain-containing protein</fullName>
    </submittedName>
</protein>
<dbReference type="RefSeq" id="WP_343163425.1">
    <property type="nucleotide sequence ID" value="NZ_JBHRSV010000001.1"/>
</dbReference>
<reference evidence="3" key="1">
    <citation type="journal article" date="2019" name="Int. J. Syst. Evol. Microbiol.">
        <title>The Global Catalogue of Microorganisms (GCM) 10K type strain sequencing project: providing services to taxonomists for standard genome sequencing and annotation.</title>
        <authorList>
            <consortium name="The Broad Institute Genomics Platform"/>
            <consortium name="The Broad Institute Genome Sequencing Center for Infectious Disease"/>
            <person name="Wu L."/>
            <person name="Ma J."/>
        </authorList>
    </citation>
    <scope>NUCLEOTIDE SEQUENCE [LARGE SCALE GENOMIC DNA]</scope>
    <source>
        <strain evidence="3">KCTC 52487</strain>
    </source>
</reference>
<name>A0ABV6ZTW5_9PROT</name>
<keyword evidence="1" id="KW-0812">Transmembrane</keyword>
<evidence type="ECO:0000256" key="1">
    <source>
        <dbReference type="SAM" id="Phobius"/>
    </source>
</evidence>
<gene>
    <name evidence="2" type="ORF">ACFOOR_02000</name>
</gene>
<dbReference type="Proteomes" id="UP001595379">
    <property type="component" value="Unassembled WGS sequence"/>
</dbReference>
<dbReference type="EMBL" id="JBHRSV010000001">
    <property type="protein sequence ID" value="MFC2924872.1"/>
    <property type="molecule type" value="Genomic_DNA"/>
</dbReference>
<feature type="transmembrane region" description="Helical" evidence="1">
    <location>
        <begin position="24"/>
        <end position="42"/>
    </location>
</feature>